<keyword evidence="8" id="KW-0406">Ion transport</keyword>
<proteinExistence type="inferred from homology"/>
<dbReference type="GO" id="GO:0005886">
    <property type="term" value="C:plasma membrane"/>
    <property type="evidence" value="ECO:0007669"/>
    <property type="project" value="UniProtKB-SubCell"/>
</dbReference>
<dbReference type="PANTHER" id="PTHR31269">
    <property type="entry name" value="S-TYPE ANION CHANNEL SLAH3"/>
    <property type="match status" value="1"/>
</dbReference>
<keyword evidence="5" id="KW-1003">Cell membrane</keyword>
<reference evidence="11" key="2">
    <citation type="submission" date="2013-04" db="UniProtKB">
        <authorList>
            <consortium name="EnsemblPlants"/>
        </authorList>
    </citation>
    <scope>IDENTIFICATION</scope>
</reference>
<evidence type="ECO:0000256" key="9">
    <source>
        <dbReference type="ARBA" id="ARBA00023136"/>
    </source>
</evidence>
<dbReference type="GO" id="GO:0012505">
    <property type="term" value="C:endomembrane system"/>
    <property type="evidence" value="ECO:0007669"/>
    <property type="project" value="UniProtKB-SubCell"/>
</dbReference>
<protein>
    <submittedName>
        <fullName evidence="11">Uncharacterized protein</fullName>
    </submittedName>
</protein>
<evidence type="ECO:0000256" key="8">
    <source>
        <dbReference type="ARBA" id="ARBA00023065"/>
    </source>
</evidence>
<keyword evidence="6 10" id="KW-0812">Transmembrane</keyword>
<dbReference type="Gramene" id="OB07G22660.1">
    <property type="protein sequence ID" value="OB07G22660.1"/>
    <property type="gene ID" value="OB07G22660"/>
</dbReference>
<dbReference type="Gene3D" id="1.50.10.150">
    <property type="entry name" value="Voltage-dependent anion channel"/>
    <property type="match status" value="1"/>
</dbReference>
<keyword evidence="7 10" id="KW-1133">Transmembrane helix</keyword>
<dbReference type="EnsemblPlants" id="OB07G22660.1">
    <property type="protein sequence ID" value="OB07G22660.1"/>
    <property type="gene ID" value="OB07G22660"/>
</dbReference>
<dbReference type="Pfam" id="PF03595">
    <property type="entry name" value="SLAC1"/>
    <property type="match status" value="1"/>
</dbReference>
<evidence type="ECO:0000256" key="5">
    <source>
        <dbReference type="ARBA" id="ARBA00022475"/>
    </source>
</evidence>
<keyword evidence="12" id="KW-1185">Reference proteome</keyword>
<name>J3MLI4_ORYBR</name>
<dbReference type="Proteomes" id="UP000006038">
    <property type="component" value="Chromosome 7"/>
</dbReference>
<evidence type="ECO:0000313" key="11">
    <source>
        <dbReference type="EnsemblPlants" id="OB07G22660.1"/>
    </source>
</evidence>
<keyword evidence="9 10" id="KW-0472">Membrane</keyword>
<evidence type="ECO:0000256" key="1">
    <source>
        <dbReference type="ARBA" id="ARBA00004127"/>
    </source>
</evidence>
<dbReference type="eggNOG" id="ENOG502QQKN">
    <property type="taxonomic scope" value="Eukaryota"/>
</dbReference>
<evidence type="ECO:0000256" key="2">
    <source>
        <dbReference type="ARBA" id="ARBA00004236"/>
    </source>
</evidence>
<dbReference type="InterPro" id="IPR030183">
    <property type="entry name" value="SLAC/SLAH"/>
</dbReference>
<evidence type="ECO:0000256" key="10">
    <source>
        <dbReference type="SAM" id="Phobius"/>
    </source>
</evidence>
<dbReference type="GO" id="GO:0008308">
    <property type="term" value="F:voltage-gated monoatomic anion channel activity"/>
    <property type="evidence" value="ECO:0007669"/>
    <property type="project" value="InterPro"/>
</dbReference>
<dbReference type="GO" id="GO:0006873">
    <property type="term" value="P:intracellular monoatomic ion homeostasis"/>
    <property type="evidence" value="ECO:0007669"/>
    <property type="project" value="InterPro"/>
</dbReference>
<dbReference type="PANTHER" id="PTHR31269:SF6">
    <property type="entry name" value="S-TYPE ANION CHANNEL SLAH3"/>
    <property type="match status" value="1"/>
</dbReference>
<dbReference type="AlphaFoldDB" id="J3MLI4"/>
<dbReference type="HOGENOM" id="CLU_1380016_0_0_1"/>
<evidence type="ECO:0000313" key="12">
    <source>
        <dbReference type="Proteomes" id="UP000006038"/>
    </source>
</evidence>
<sequence>MCLGVSTQAMLWKTLATEPCTAFLGASPDVNHALWWLSVVFMVLVSAIYLLKVVFYFEAVRCDFHRPIRINFFAPWAWIACLFLVKGLPRPVWTIHHVVWFLLMASIFLLDLKVYGQWMSGGEPQLAVQGGVTSADYDDVELKGTEEEAGRRASSLRVRRPNSRVIGPCKPACVWSGWPMRQVPCLLNTGGVRQNGLG</sequence>
<evidence type="ECO:0000256" key="4">
    <source>
        <dbReference type="ARBA" id="ARBA00022448"/>
    </source>
</evidence>
<dbReference type="InterPro" id="IPR038665">
    <property type="entry name" value="Voltage-dep_anion_channel_sf"/>
</dbReference>
<evidence type="ECO:0000256" key="6">
    <source>
        <dbReference type="ARBA" id="ARBA00022692"/>
    </source>
</evidence>
<feature type="transmembrane region" description="Helical" evidence="10">
    <location>
        <begin position="33"/>
        <end position="56"/>
    </location>
</feature>
<organism evidence="11">
    <name type="scientific">Oryza brachyantha</name>
    <name type="common">malo sina</name>
    <dbReference type="NCBI Taxonomy" id="4533"/>
    <lineage>
        <taxon>Eukaryota</taxon>
        <taxon>Viridiplantae</taxon>
        <taxon>Streptophyta</taxon>
        <taxon>Embryophyta</taxon>
        <taxon>Tracheophyta</taxon>
        <taxon>Spermatophyta</taxon>
        <taxon>Magnoliopsida</taxon>
        <taxon>Liliopsida</taxon>
        <taxon>Poales</taxon>
        <taxon>Poaceae</taxon>
        <taxon>BOP clade</taxon>
        <taxon>Oryzoideae</taxon>
        <taxon>Oryzeae</taxon>
        <taxon>Oryzinae</taxon>
        <taxon>Oryza</taxon>
    </lineage>
</organism>
<accession>J3MLI4</accession>
<feature type="transmembrane region" description="Helical" evidence="10">
    <location>
        <begin position="68"/>
        <end position="85"/>
    </location>
</feature>
<dbReference type="InterPro" id="IPR004695">
    <property type="entry name" value="SLAC1/Mae1/Ssu1/TehA"/>
</dbReference>
<feature type="transmembrane region" description="Helical" evidence="10">
    <location>
        <begin position="91"/>
        <end position="110"/>
    </location>
</feature>
<comment type="similarity">
    <text evidence="3">Belongs to the SLAC1 S-type anion channel family.</text>
</comment>
<dbReference type="STRING" id="4533.J3MLI4"/>
<keyword evidence="4" id="KW-0813">Transport</keyword>
<comment type="subcellular location">
    <subcellularLocation>
        <location evidence="2">Cell membrane</location>
    </subcellularLocation>
    <subcellularLocation>
        <location evidence="1">Endomembrane system</location>
        <topology evidence="1">Multi-pass membrane protein</topology>
    </subcellularLocation>
</comment>
<evidence type="ECO:0000256" key="3">
    <source>
        <dbReference type="ARBA" id="ARBA00007808"/>
    </source>
</evidence>
<reference evidence="11" key="1">
    <citation type="journal article" date="2013" name="Nat. Commun.">
        <title>Whole-genome sequencing of Oryza brachyantha reveals mechanisms underlying Oryza genome evolution.</title>
        <authorList>
            <person name="Chen J."/>
            <person name="Huang Q."/>
            <person name="Gao D."/>
            <person name="Wang J."/>
            <person name="Lang Y."/>
            <person name="Liu T."/>
            <person name="Li B."/>
            <person name="Bai Z."/>
            <person name="Luis Goicoechea J."/>
            <person name="Liang C."/>
            <person name="Chen C."/>
            <person name="Zhang W."/>
            <person name="Sun S."/>
            <person name="Liao Y."/>
            <person name="Zhang X."/>
            <person name="Yang L."/>
            <person name="Song C."/>
            <person name="Wang M."/>
            <person name="Shi J."/>
            <person name="Liu G."/>
            <person name="Liu J."/>
            <person name="Zhou H."/>
            <person name="Zhou W."/>
            <person name="Yu Q."/>
            <person name="An N."/>
            <person name="Chen Y."/>
            <person name="Cai Q."/>
            <person name="Wang B."/>
            <person name="Liu B."/>
            <person name="Min J."/>
            <person name="Huang Y."/>
            <person name="Wu H."/>
            <person name="Li Z."/>
            <person name="Zhang Y."/>
            <person name="Yin Y."/>
            <person name="Song W."/>
            <person name="Jiang J."/>
            <person name="Jackson S.A."/>
            <person name="Wing R.A."/>
            <person name="Wang J."/>
            <person name="Chen M."/>
        </authorList>
    </citation>
    <scope>NUCLEOTIDE SEQUENCE [LARGE SCALE GENOMIC DNA]</scope>
    <source>
        <strain evidence="11">cv. IRGC 101232</strain>
    </source>
</reference>
<evidence type="ECO:0000256" key="7">
    <source>
        <dbReference type="ARBA" id="ARBA00022989"/>
    </source>
</evidence>